<name>A0AAD7DJB2_MYCRO</name>
<feature type="region of interest" description="Disordered" evidence="1">
    <location>
        <begin position="435"/>
        <end position="472"/>
    </location>
</feature>
<feature type="compositionally biased region" description="Polar residues" evidence="1">
    <location>
        <begin position="379"/>
        <end position="388"/>
    </location>
</feature>
<proteinExistence type="predicted"/>
<dbReference type="AlphaFoldDB" id="A0AAD7DJB2"/>
<feature type="compositionally biased region" description="Low complexity" evidence="1">
    <location>
        <begin position="261"/>
        <end position="270"/>
    </location>
</feature>
<reference evidence="2" key="1">
    <citation type="submission" date="2023-03" db="EMBL/GenBank/DDBJ databases">
        <title>Massive genome expansion in bonnet fungi (Mycena s.s.) driven by repeated elements and novel gene families across ecological guilds.</title>
        <authorList>
            <consortium name="Lawrence Berkeley National Laboratory"/>
            <person name="Harder C.B."/>
            <person name="Miyauchi S."/>
            <person name="Viragh M."/>
            <person name="Kuo A."/>
            <person name="Thoen E."/>
            <person name="Andreopoulos B."/>
            <person name="Lu D."/>
            <person name="Skrede I."/>
            <person name="Drula E."/>
            <person name="Henrissat B."/>
            <person name="Morin E."/>
            <person name="Kohler A."/>
            <person name="Barry K."/>
            <person name="LaButti K."/>
            <person name="Morin E."/>
            <person name="Salamov A."/>
            <person name="Lipzen A."/>
            <person name="Mereny Z."/>
            <person name="Hegedus B."/>
            <person name="Baldrian P."/>
            <person name="Stursova M."/>
            <person name="Weitz H."/>
            <person name="Taylor A."/>
            <person name="Grigoriev I.V."/>
            <person name="Nagy L.G."/>
            <person name="Martin F."/>
            <person name="Kauserud H."/>
        </authorList>
    </citation>
    <scope>NUCLEOTIDE SEQUENCE</scope>
    <source>
        <strain evidence="2">CBHHK067</strain>
    </source>
</reference>
<feature type="region of interest" description="Disordered" evidence="1">
    <location>
        <begin position="293"/>
        <end position="416"/>
    </location>
</feature>
<organism evidence="2 3">
    <name type="scientific">Mycena rosella</name>
    <name type="common">Pink bonnet</name>
    <name type="synonym">Agaricus rosellus</name>
    <dbReference type="NCBI Taxonomy" id="1033263"/>
    <lineage>
        <taxon>Eukaryota</taxon>
        <taxon>Fungi</taxon>
        <taxon>Dikarya</taxon>
        <taxon>Basidiomycota</taxon>
        <taxon>Agaricomycotina</taxon>
        <taxon>Agaricomycetes</taxon>
        <taxon>Agaricomycetidae</taxon>
        <taxon>Agaricales</taxon>
        <taxon>Marasmiineae</taxon>
        <taxon>Mycenaceae</taxon>
        <taxon>Mycena</taxon>
    </lineage>
</organism>
<comment type="caution">
    <text evidence="2">The sequence shown here is derived from an EMBL/GenBank/DDBJ whole genome shotgun (WGS) entry which is preliminary data.</text>
</comment>
<evidence type="ECO:0000313" key="2">
    <source>
        <dbReference type="EMBL" id="KAJ7693080.1"/>
    </source>
</evidence>
<feature type="region of interest" description="Disordered" evidence="1">
    <location>
        <begin position="233"/>
        <end position="274"/>
    </location>
</feature>
<feature type="compositionally biased region" description="Basic residues" evidence="1">
    <location>
        <begin position="245"/>
        <end position="254"/>
    </location>
</feature>
<feature type="compositionally biased region" description="Acidic residues" evidence="1">
    <location>
        <begin position="443"/>
        <end position="453"/>
    </location>
</feature>
<evidence type="ECO:0000313" key="3">
    <source>
        <dbReference type="Proteomes" id="UP001221757"/>
    </source>
</evidence>
<sequence length="578" mass="61754">MALNTSRGEGDVVRAQAGEYRPGYMEAHSVSNALGTLALPLARARERENRAGEGPKFEHLELEAVSVDALSGLERAGPWSSLELAQTSGLVPARVLKLLKAWARTVRMRVEAVFCPENTEVWLRNERGRDAVATAKGKTNHHKYWTITCEHPGGLFFVGGISSPTAVAANELNQVRVITYPAREQLSGFRKTRTHTETLKEKHLQHSVGGARQVAITSAPPLATASGIGADCGADLYPPPDPPGRHGRRGHPRALHPDSRPSPSSSVLSGARGGGGSFGMELELMACRWRRKSPRDGHVRQVPARPVGLGPRDVWGRAPAARPLQDVQTGARDAASTCSITGSSAPARPPPARPRPRATRLRLGSATSSSTRPRRPSILTDSTLSMSALETDEAPADDNANPGPRRTSSDPARRPRLRPLVSGIADLTMSALDAGATSPSALETEDASDEEDSGGLSDAVIASPADTASPMPTSPTALCAHPKLAAFHAPGASISPQPARPARLAPILVNPKCSGYFVEPMKWMGAFLEGGADHGQDRVPDQEVRRQARQLDWGFCINRSKVDEVVMSIYLPRGLYQP</sequence>
<dbReference type="Proteomes" id="UP001221757">
    <property type="component" value="Unassembled WGS sequence"/>
</dbReference>
<accession>A0AAD7DJB2</accession>
<protein>
    <submittedName>
        <fullName evidence="2">Uncharacterized protein</fullName>
    </submittedName>
</protein>
<gene>
    <name evidence="2" type="ORF">B0H17DRAFT_1132783</name>
</gene>
<keyword evidence="3" id="KW-1185">Reference proteome</keyword>
<evidence type="ECO:0000256" key="1">
    <source>
        <dbReference type="SAM" id="MobiDB-lite"/>
    </source>
</evidence>
<dbReference type="EMBL" id="JARKIE010000048">
    <property type="protein sequence ID" value="KAJ7693080.1"/>
    <property type="molecule type" value="Genomic_DNA"/>
</dbReference>